<dbReference type="OrthoDB" id="9798157at2"/>
<dbReference type="PROSITE" id="PS51725">
    <property type="entry name" value="ABM"/>
    <property type="match status" value="1"/>
</dbReference>
<protein>
    <submittedName>
        <fullName evidence="2">Globin</fullName>
    </submittedName>
</protein>
<name>A0A1A3GLY4_MYCMU</name>
<feature type="domain" description="ABM" evidence="1">
    <location>
        <begin position="12"/>
        <end position="102"/>
    </location>
</feature>
<accession>A0A1A3GLY4</accession>
<dbReference type="InterPro" id="IPR011008">
    <property type="entry name" value="Dimeric_a/b-barrel"/>
</dbReference>
<dbReference type="Gene3D" id="3.30.70.100">
    <property type="match status" value="1"/>
</dbReference>
<comment type="caution">
    <text evidence="2">The sequence shown here is derived from an EMBL/GenBank/DDBJ whole genome shotgun (WGS) entry which is preliminary data.</text>
</comment>
<evidence type="ECO:0000259" key="1">
    <source>
        <dbReference type="PROSITE" id="PS51725"/>
    </source>
</evidence>
<reference evidence="2 3" key="1">
    <citation type="submission" date="2016-06" db="EMBL/GenBank/DDBJ databases">
        <authorList>
            <person name="Kjaerup R.B."/>
            <person name="Dalgaard T.S."/>
            <person name="Juul-Madsen H.R."/>
        </authorList>
    </citation>
    <scope>NUCLEOTIDE SEQUENCE [LARGE SCALE GENOMIC DNA]</scope>
    <source>
        <strain evidence="2 3">1127319.6</strain>
    </source>
</reference>
<dbReference type="InterPro" id="IPR007138">
    <property type="entry name" value="ABM_dom"/>
</dbReference>
<organism evidence="2 3">
    <name type="scientific">Mycolicibacterium mucogenicum</name>
    <name type="common">Mycobacterium mucogenicum</name>
    <dbReference type="NCBI Taxonomy" id="56689"/>
    <lineage>
        <taxon>Bacteria</taxon>
        <taxon>Bacillati</taxon>
        <taxon>Actinomycetota</taxon>
        <taxon>Actinomycetes</taxon>
        <taxon>Mycobacteriales</taxon>
        <taxon>Mycobacteriaceae</taxon>
        <taxon>Mycolicibacterium</taxon>
    </lineage>
</organism>
<dbReference type="Pfam" id="PF03992">
    <property type="entry name" value="ABM"/>
    <property type="match status" value="1"/>
</dbReference>
<sequence>MNTLSSPGEPSVVEYIRYRIPPERAEDFVAAYRAAAVPLRESAHCLGYELTRCVEEADRWILRIRWTSVADHLEKFRRSTHFRDFFSHIAPFVDQIDEMQHYDVALVG</sequence>
<dbReference type="EMBL" id="LZLC01000231">
    <property type="protein sequence ID" value="OBJ37052.1"/>
    <property type="molecule type" value="Genomic_DNA"/>
</dbReference>
<dbReference type="STRING" id="56689.GCA_001291445_02476"/>
<dbReference type="SUPFAM" id="SSF54909">
    <property type="entry name" value="Dimeric alpha+beta barrel"/>
    <property type="match status" value="1"/>
</dbReference>
<dbReference type="Proteomes" id="UP000093898">
    <property type="component" value="Unassembled WGS sequence"/>
</dbReference>
<proteinExistence type="predicted"/>
<dbReference type="RefSeq" id="WP_064985467.1">
    <property type="nucleotide sequence ID" value="NZ_LZLC01000231.1"/>
</dbReference>
<evidence type="ECO:0000313" key="3">
    <source>
        <dbReference type="Proteomes" id="UP000093898"/>
    </source>
</evidence>
<evidence type="ECO:0000313" key="2">
    <source>
        <dbReference type="EMBL" id="OBJ37052.1"/>
    </source>
</evidence>
<gene>
    <name evidence="2" type="ORF">A5630_05585</name>
</gene>
<dbReference type="AlphaFoldDB" id="A0A1A3GLY4"/>